<dbReference type="EMBL" id="JAODUP010000386">
    <property type="protein sequence ID" value="KAK2150838.1"/>
    <property type="molecule type" value="Genomic_DNA"/>
</dbReference>
<dbReference type="Gene3D" id="1.20.5.190">
    <property type="match status" value="1"/>
</dbReference>
<protein>
    <recommendedName>
        <fullName evidence="5">IQ domain-containing protein E</fullName>
    </recommendedName>
</protein>
<sequence length="601" mass="68798">MADYEDYADEQELDVSKPKKSRASPRPKSASKKTKSHSAKGLPYKSGVASGSKSTNTARELWLSAVKSGFALGSSSKKSRQGKRTPTELWTSTLRQSGVGFTPQTTTNMDSFTGLQKSQMQNMSYSSTSHFLRQKAGTEKVPTPRHQQNGMCEIMLQIQALNSENSTQKSKIRRLEEDNIKKEKDIEQLLDQSKSEERRTLSDRRPDTSTVSCSLKLKLQSDLKTTKCEELKVQAEMFYREIQRLHQLQAMTNESHINKAASVGIIKETPSRLKALQETIKRMNEKTVRLMDENKTLKQDLEKMLDEKASVKNKHKEYEDMTKKELLNALSKLEKRLDRAEAEGLSITSDVDSRRGEREGKIILEGTVAQRLDQLDKRETELLEELDKQREVIKRLKEDRAHYRKKCDEKDRAGSVASSEQIKKVETFRENYAAKKIQKQWRHHREDEEAAELIQGALRGHKSRRMNLTRMRGYVAEGDSVTDTVTATESELEDAADVIQTSLRGYNYRKQQINKLKNIDQCHDDDLDIGSIIYIQGVLRGHLTRNQFVKCHRQRIGTSRTSFSKSSPTRKLDSEGEEEDLEETSLPSSRRMSAETIVWTE</sequence>
<feature type="compositionally biased region" description="Basic residues" evidence="2">
    <location>
        <begin position="18"/>
        <end position="38"/>
    </location>
</feature>
<name>A0AAD9JDQ0_9ANNE</name>
<evidence type="ECO:0000256" key="1">
    <source>
        <dbReference type="SAM" id="Coils"/>
    </source>
</evidence>
<keyword evidence="4" id="KW-1185">Reference proteome</keyword>
<dbReference type="PROSITE" id="PS50096">
    <property type="entry name" value="IQ"/>
    <property type="match status" value="3"/>
</dbReference>
<feature type="region of interest" description="Disordered" evidence="2">
    <location>
        <begin position="1"/>
        <end position="56"/>
    </location>
</feature>
<feature type="compositionally biased region" description="Basic and acidic residues" evidence="2">
    <location>
        <begin position="186"/>
        <end position="207"/>
    </location>
</feature>
<evidence type="ECO:0000313" key="4">
    <source>
        <dbReference type="Proteomes" id="UP001208570"/>
    </source>
</evidence>
<accession>A0AAD9JDQ0</accession>
<proteinExistence type="predicted"/>
<feature type="region of interest" description="Disordered" evidence="2">
    <location>
        <begin position="559"/>
        <end position="601"/>
    </location>
</feature>
<comment type="caution">
    <text evidence="3">The sequence shown here is derived from an EMBL/GenBank/DDBJ whole genome shotgun (WGS) entry which is preliminary data.</text>
</comment>
<evidence type="ECO:0008006" key="5">
    <source>
        <dbReference type="Google" id="ProtNLM"/>
    </source>
</evidence>
<evidence type="ECO:0000256" key="2">
    <source>
        <dbReference type="SAM" id="MobiDB-lite"/>
    </source>
</evidence>
<keyword evidence="1" id="KW-0175">Coiled coil</keyword>
<evidence type="ECO:0000313" key="3">
    <source>
        <dbReference type="EMBL" id="KAK2150838.1"/>
    </source>
</evidence>
<feature type="compositionally biased region" description="Polar residues" evidence="2">
    <location>
        <begin position="559"/>
        <end position="569"/>
    </location>
</feature>
<feature type="region of interest" description="Disordered" evidence="2">
    <location>
        <begin position="186"/>
        <end position="210"/>
    </location>
</feature>
<dbReference type="Proteomes" id="UP001208570">
    <property type="component" value="Unassembled WGS sequence"/>
</dbReference>
<feature type="compositionally biased region" description="Acidic residues" evidence="2">
    <location>
        <begin position="1"/>
        <end position="13"/>
    </location>
</feature>
<feature type="coiled-coil region" evidence="1">
    <location>
        <begin position="266"/>
        <end position="413"/>
    </location>
</feature>
<gene>
    <name evidence="3" type="ORF">LSH36_386g02013</name>
</gene>
<reference evidence="3" key="1">
    <citation type="journal article" date="2023" name="Mol. Biol. Evol.">
        <title>Third-Generation Sequencing Reveals the Adaptive Role of the Epigenome in Three Deep-Sea Polychaetes.</title>
        <authorList>
            <person name="Perez M."/>
            <person name="Aroh O."/>
            <person name="Sun Y."/>
            <person name="Lan Y."/>
            <person name="Juniper S.K."/>
            <person name="Young C.R."/>
            <person name="Angers B."/>
            <person name="Qian P.Y."/>
        </authorList>
    </citation>
    <scope>NUCLEOTIDE SEQUENCE</scope>
    <source>
        <strain evidence="3">P08H-3</strain>
    </source>
</reference>
<organism evidence="3 4">
    <name type="scientific">Paralvinella palmiformis</name>
    <dbReference type="NCBI Taxonomy" id="53620"/>
    <lineage>
        <taxon>Eukaryota</taxon>
        <taxon>Metazoa</taxon>
        <taxon>Spiralia</taxon>
        <taxon>Lophotrochozoa</taxon>
        <taxon>Annelida</taxon>
        <taxon>Polychaeta</taxon>
        <taxon>Sedentaria</taxon>
        <taxon>Canalipalpata</taxon>
        <taxon>Terebellida</taxon>
        <taxon>Terebelliformia</taxon>
        <taxon>Alvinellidae</taxon>
        <taxon>Paralvinella</taxon>
    </lineage>
</organism>
<dbReference type="Pfam" id="PF00612">
    <property type="entry name" value="IQ"/>
    <property type="match status" value="1"/>
</dbReference>
<dbReference type="AlphaFoldDB" id="A0AAD9JDQ0"/>
<dbReference type="InterPro" id="IPR000048">
    <property type="entry name" value="IQ_motif_EF-hand-BS"/>
</dbReference>